<sequence length="163" mass="18766">MKEVNGIAQLGEIIDYKNKITELILSDADLCKALYYSENNFLDQPEISDSALLLYSKVFPYLFVPKVETVPSTFLTVSAGGYSKVHDVYHSGLIIIRIFTHRDLHRTSYEYTRTDYVMRKMDGFLSNAKGFGIGRLQFNEMNPLTVNEDYQGVYLQYKCVDFN</sequence>
<proteinExistence type="predicted"/>
<dbReference type="EMBL" id="CP051680">
    <property type="protein sequence ID" value="QJD84003.1"/>
    <property type="molecule type" value="Genomic_DNA"/>
</dbReference>
<evidence type="ECO:0000313" key="2">
    <source>
        <dbReference type="Proteomes" id="UP000502248"/>
    </source>
</evidence>
<reference evidence="1 2" key="1">
    <citation type="submission" date="2020-04" db="EMBL/GenBank/DDBJ databases">
        <title>Genome sequencing of novel species.</title>
        <authorList>
            <person name="Heo J."/>
            <person name="Kim S.-J."/>
            <person name="Kim J.-S."/>
            <person name="Hong S.-B."/>
            <person name="Kwon S.-W."/>
        </authorList>
    </citation>
    <scope>NUCLEOTIDE SEQUENCE [LARGE SCALE GENOMIC DNA]</scope>
    <source>
        <strain evidence="1 2">MFER-1</strain>
    </source>
</reference>
<keyword evidence="2" id="KW-1185">Reference proteome</keyword>
<dbReference type="KEGG" id="cheb:HH215_12960"/>
<evidence type="ECO:0000313" key="1">
    <source>
        <dbReference type="EMBL" id="QJD84003.1"/>
    </source>
</evidence>
<dbReference type="RefSeq" id="WP_169280289.1">
    <property type="nucleotide sequence ID" value="NZ_CP051680.1"/>
</dbReference>
<name>A0A7Z2VIQ6_9BACL</name>
<accession>A0A7Z2VIQ6</accession>
<gene>
    <name evidence="1" type="ORF">HH215_12960</name>
</gene>
<dbReference type="AlphaFoldDB" id="A0A7Z2VIQ6"/>
<organism evidence="1 2">
    <name type="scientific">Cohnella herbarum</name>
    <dbReference type="NCBI Taxonomy" id="2728023"/>
    <lineage>
        <taxon>Bacteria</taxon>
        <taxon>Bacillati</taxon>
        <taxon>Bacillota</taxon>
        <taxon>Bacilli</taxon>
        <taxon>Bacillales</taxon>
        <taxon>Paenibacillaceae</taxon>
        <taxon>Cohnella</taxon>
    </lineage>
</organism>
<dbReference type="Proteomes" id="UP000502248">
    <property type="component" value="Chromosome"/>
</dbReference>
<protein>
    <submittedName>
        <fullName evidence="1">Uncharacterized protein</fullName>
    </submittedName>
</protein>